<evidence type="ECO:0000313" key="4">
    <source>
        <dbReference type="Proteomes" id="UP000494252"/>
    </source>
</evidence>
<dbReference type="GO" id="GO:0080120">
    <property type="term" value="P:CAAX-box protein maturation"/>
    <property type="evidence" value="ECO:0007669"/>
    <property type="project" value="UniProtKB-ARBA"/>
</dbReference>
<feature type="transmembrane region" description="Helical" evidence="1">
    <location>
        <begin position="108"/>
        <end position="125"/>
    </location>
</feature>
<dbReference type="InterPro" id="IPR003675">
    <property type="entry name" value="Rce1/LyrA-like_dom"/>
</dbReference>
<gene>
    <name evidence="3" type="ORF">LMG27177_07360</name>
</gene>
<evidence type="ECO:0000313" key="3">
    <source>
        <dbReference type="EMBL" id="CAB3810658.1"/>
    </source>
</evidence>
<proteinExistence type="predicted"/>
<organism evidence="3 4">
    <name type="scientific">Paraburkholderia fynbosensis</name>
    <dbReference type="NCBI Taxonomy" id="1200993"/>
    <lineage>
        <taxon>Bacteria</taxon>
        <taxon>Pseudomonadati</taxon>
        <taxon>Pseudomonadota</taxon>
        <taxon>Betaproteobacteria</taxon>
        <taxon>Burkholderiales</taxon>
        <taxon>Burkholderiaceae</taxon>
        <taxon>Paraburkholderia</taxon>
    </lineage>
</organism>
<feature type="transmembrane region" description="Helical" evidence="1">
    <location>
        <begin position="155"/>
        <end position="174"/>
    </location>
</feature>
<protein>
    <recommendedName>
        <fullName evidence="2">CAAX prenyl protease 2/Lysostaphin resistance protein A-like domain-containing protein</fullName>
    </recommendedName>
</protein>
<dbReference type="EMBL" id="CADIKI010000040">
    <property type="protein sequence ID" value="CAB3810658.1"/>
    <property type="molecule type" value="Genomic_DNA"/>
</dbReference>
<name>A0A6J5H440_9BURK</name>
<evidence type="ECO:0000259" key="2">
    <source>
        <dbReference type="Pfam" id="PF02517"/>
    </source>
</evidence>
<accession>A0A6J5H440</accession>
<sequence length="176" mass="19590">MRNYERNAPISDSNLKCTSTQNSMIDLLTTSCLVSIAIAVAVICIGQYIIEFLALWLSGDSGIHDRVFSAQAVWQQLIIGCLIAPAIETLIFQCFILEGFFYCFRERFALIAWLTSVSAFTAAHWVGGVPLLKIAWAGAILSGIYLSEKSRQRNPIIATFLTHAIYNTIVFIQIHL</sequence>
<keyword evidence="1" id="KW-0472">Membrane</keyword>
<keyword evidence="1" id="KW-1133">Transmembrane helix</keyword>
<dbReference type="GO" id="GO:0004175">
    <property type="term" value="F:endopeptidase activity"/>
    <property type="evidence" value="ECO:0007669"/>
    <property type="project" value="UniProtKB-ARBA"/>
</dbReference>
<feature type="transmembrane region" description="Helical" evidence="1">
    <location>
        <begin position="77"/>
        <end position="96"/>
    </location>
</feature>
<reference evidence="3 4" key="1">
    <citation type="submission" date="2020-04" db="EMBL/GenBank/DDBJ databases">
        <authorList>
            <person name="De Canck E."/>
        </authorList>
    </citation>
    <scope>NUCLEOTIDE SEQUENCE [LARGE SCALE GENOMIC DNA]</scope>
    <source>
        <strain evidence="3 4">LMG 27177</strain>
    </source>
</reference>
<evidence type="ECO:0000256" key="1">
    <source>
        <dbReference type="SAM" id="Phobius"/>
    </source>
</evidence>
<dbReference type="AlphaFoldDB" id="A0A6J5H440"/>
<dbReference type="Proteomes" id="UP000494252">
    <property type="component" value="Unassembled WGS sequence"/>
</dbReference>
<dbReference type="Pfam" id="PF02517">
    <property type="entry name" value="Rce1-like"/>
    <property type="match status" value="1"/>
</dbReference>
<feature type="transmembrane region" description="Helical" evidence="1">
    <location>
        <begin position="32"/>
        <end position="57"/>
    </location>
</feature>
<keyword evidence="1" id="KW-0812">Transmembrane</keyword>
<keyword evidence="4" id="KW-1185">Reference proteome</keyword>
<feature type="domain" description="CAAX prenyl protease 2/Lysostaphin resistance protein A-like" evidence="2">
    <location>
        <begin position="73"/>
        <end position="169"/>
    </location>
</feature>